<feature type="domain" description="DUF5931" evidence="8">
    <location>
        <begin position="16"/>
        <end position="189"/>
    </location>
</feature>
<organism evidence="9 10">
    <name type="scientific">Thermomonospora echinospora</name>
    <dbReference type="NCBI Taxonomy" id="1992"/>
    <lineage>
        <taxon>Bacteria</taxon>
        <taxon>Bacillati</taxon>
        <taxon>Actinomycetota</taxon>
        <taxon>Actinomycetes</taxon>
        <taxon>Streptosporangiales</taxon>
        <taxon>Thermomonosporaceae</taxon>
        <taxon>Thermomonospora</taxon>
    </lineage>
</organism>
<sequence length="434" mass="45159">MSRAGSRRAAPDPLGFEVPLWRAIAVFRAVALGYAGALILSNADEYRSRAGGWAVLAVMALWTAYASYAYAEPARRRLPLLAADLAVAAGCLLATAWVERPERIAEGAPTLPLAWVAASVLAWGVSGGKRLGLLAATLIGIAGITVHGVSGRGFVPSHATFNGVVLVLMAGFVAGHVARLGAKAEARLARAVELEAATRERERLARDIHDSVLQVLTLVQRRAERMRGELSDLSRRAAESQAAPGSAERPDRDRDPAPQVLALVRRRGEELGGEAAELGRLAGEQEAALRALIGLTPEAAESGGGTDLDLRALLAARSSTTVTVSTPATPVRLPAPAAREIDAAVGAALDNVRRHCDPGARAWVLLEDGPGEVTVSVRDDGPGMPAGRLAEAAAGGRLGIAQSIKGRIRDLGGRVSVISAPGEGTEIEMTVPLP</sequence>
<evidence type="ECO:0000256" key="5">
    <source>
        <dbReference type="SAM" id="Phobius"/>
    </source>
</evidence>
<evidence type="ECO:0000259" key="8">
    <source>
        <dbReference type="Pfam" id="PF19354"/>
    </source>
</evidence>
<dbReference type="RefSeq" id="WP_235017536.1">
    <property type="nucleotide sequence ID" value="NZ_FNVO01000001.1"/>
</dbReference>
<evidence type="ECO:0000256" key="3">
    <source>
        <dbReference type="ARBA" id="ARBA00023012"/>
    </source>
</evidence>
<dbReference type="InterPro" id="IPR050482">
    <property type="entry name" value="Sensor_HK_TwoCompSys"/>
</dbReference>
<evidence type="ECO:0000313" key="10">
    <source>
        <dbReference type="Proteomes" id="UP000236723"/>
    </source>
</evidence>
<reference evidence="10" key="1">
    <citation type="submission" date="2016-10" db="EMBL/GenBank/DDBJ databases">
        <authorList>
            <person name="Varghese N."/>
            <person name="Submissions S."/>
        </authorList>
    </citation>
    <scope>NUCLEOTIDE SEQUENCE [LARGE SCALE GENOMIC DNA]</scope>
    <source>
        <strain evidence="10">DSM 43163</strain>
    </source>
</reference>
<evidence type="ECO:0000256" key="1">
    <source>
        <dbReference type="ARBA" id="ARBA00022679"/>
    </source>
</evidence>
<evidence type="ECO:0000256" key="4">
    <source>
        <dbReference type="SAM" id="MobiDB-lite"/>
    </source>
</evidence>
<dbReference type="InterPro" id="IPR045975">
    <property type="entry name" value="DUF5931"/>
</dbReference>
<evidence type="ECO:0000313" key="9">
    <source>
        <dbReference type="EMBL" id="SEF46949.1"/>
    </source>
</evidence>
<feature type="transmembrane region" description="Helical" evidence="5">
    <location>
        <begin position="78"/>
        <end position="98"/>
    </location>
</feature>
<feature type="transmembrane region" description="Helical" evidence="5">
    <location>
        <begin position="20"/>
        <end position="40"/>
    </location>
</feature>
<dbReference type="Pfam" id="PF07730">
    <property type="entry name" value="HisKA_3"/>
    <property type="match status" value="1"/>
</dbReference>
<dbReference type="PANTHER" id="PTHR24421">
    <property type="entry name" value="NITRATE/NITRITE SENSOR PROTEIN NARX-RELATED"/>
    <property type="match status" value="1"/>
</dbReference>
<keyword evidence="3" id="KW-0902">Two-component regulatory system</keyword>
<feature type="transmembrane region" description="Helical" evidence="5">
    <location>
        <begin position="104"/>
        <end position="124"/>
    </location>
</feature>
<dbReference type="GO" id="GO:0016020">
    <property type="term" value="C:membrane"/>
    <property type="evidence" value="ECO:0007669"/>
    <property type="project" value="InterPro"/>
</dbReference>
<dbReference type="InterPro" id="IPR011712">
    <property type="entry name" value="Sig_transdc_His_kin_sub3_dim/P"/>
</dbReference>
<dbReference type="InterPro" id="IPR036890">
    <property type="entry name" value="HATPase_C_sf"/>
</dbReference>
<feature type="domain" description="Histidine kinase/HSP90-like ATPase" evidence="6">
    <location>
        <begin position="341"/>
        <end position="433"/>
    </location>
</feature>
<dbReference type="GO" id="GO:0000155">
    <property type="term" value="F:phosphorelay sensor kinase activity"/>
    <property type="evidence" value="ECO:0007669"/>
    <property type="project" value="InterPro"/>
</dbReference>
<dbReference type="AlphaFoldDB" id="A0A1H5S8L4"/>
<name>A0A1H5S8L4_9ACTN</name>
<evidence type="ECO:0000256" key="2">
    <source>
        <dbReference type="ARBA" id="ARBA00022777"/>
    </source>
</evidence>
<feature type="transmembrane region" description="Helical" evidence="5">
    <location>
        <begin position="131"/>
        <end position="149"/>
    </location>
</feature>
<keyword evidence="2 9" id="KW-0418">Kinase</keyword>
<feature type="domain" description="Signal transduction histidine kinase subgroup 3 dimerisation and phosphoacceptor" evidence="7">
    <location>
        <begin position="200"/>
        <end position="239"/>
    </location>
</feature>
<keyword evidence="10" id="KW-1185">Reference proteome</keyword>
<feature type="transmembrane region" description="Helical" evidence="5">
    <location>
        <begin position="52"/>
        <end position="71"/>
    </location>
</feature>
<keyword evidence="5" id="KW-0472">Membrane</keyword>
<dbReference type="Proteomes" id="UP000236723">
    <property type="component" value="Unassembled WGS sequence"/>
</dbReference>
<dbReference type="CDD" id="cd00075">
    <property type="entry name" value="HATPase"/>
    <property type="match status" value="1"/>
</dbReference>
<feature type="transmembrane region" description="Helical" evidence="5">
    <location>
        <begin position="161"/>
        <end position="182"/>
    </location>
</feature>
<dbReference type="GO" id="GO:0046983">
    <property type="term" value="F:protein dimerization activity"/>
    <property type="evidence" value="ECO:0007669"/>
    <property type="project" value="InterPro"/>
</dbReference>
<proteinExistence type="predicted"/>
<keyword evidence="5" id="KW-1133">Transmembrane helix</keyword>
<dbReference type="Pfam" id="PF02518">
    <property type="entry name" value="HATPase_c"/>
    <property type="match status" value="1"/>
</dbReference>
<dbReference type="InterPro" id="IPR003594">
    <property type="entry name" value="HATPase_dom"/>
</dbReference>
<keyword evidence="5" id="KW-0812">Transmembrane</keyword>
<dbReference type="SUPFAM" id="SSF55874">
    <property type="entry name" value="ATPase domain of HSP90 chaperone/DNA topoisomerase II/histidine kinase"/>
    <property type="match status" value="1"/>
</dbReference>
<evidence type="ECO:0000259" key="6">
    <source>
        <dbReference type="Pfam" id="PF02518"/>
    </source>
</evidence>
<feature type="compositionally biased region" description="Basic and acidic residues" evidence="4">
    <location>
        <begin position="229"/>
        <end position="238"/>
    </location>
</feature>
<dbReference type="Gene3D" id="3.30.565.10">
    <property type="entry name" value="Histidine kinase-like ATPase, C-terminal domain"/>
    <property type="match status" value="1"/>
</dbReference>
<gene>
    <name evidence="9" type="ORF">SAMN04489712_101117</name>
</gene>
<feature type="region of interest" description="Disordered" evidence="4">
    <location>
        <begin position="229"/>
        <end position="256"/>
    </location>
</feature>
<dbReference type="PANTHER" id="PTHR24421:SF61">
    <property type="entry name" value="OXYGEN SENSOR HISTIDINE KINASE NREB"/>
    <property type="match status" value="1"/>
</dbReference>
<accession>A0A1H5S8L4</accession>
<protein>
    <submittedName>
        <fullName evidence="9">Histidine kinase</fullName>
    </submittedName>
</protein>
<dbReference type="Pfam" id="PF19354">
    <property type="entry name" value="DUF5931"/>
    <property type="match status" value="1"/>
</dbReference>
<keyword evidence="1" id="KW-0808">Transferase</keyword>
<evidence type="ECO:0000259" key="7">
    <source>
        <dbReference type="Pfam" id="PF07730"/>
    </source>
</evidence>
<dbReference type="EMBL" id="FNVO01000001">
    <property type="protein sequence ID" value="SEF46949.1"/>
    <property type="molecule type" value="Genomic_DNA"/>
</dbReference>